<evidence type="ECO:0000256" key="2">
    <source>
        <dbReference type="SAM" id="MobiDB-lite"/>
    </source>
</evidence>
<gene>
    <name evidence="3" type="ORF">ACFQ47_01410</name>
</gene>
<keyword evidence="1" id="KW-0175">Coiled coil</keyword>
<name>A0ABW4CNS6_9LACO</name>
<feature type="coiled-coil region" evidence="1">
    <location>
        <begin position="341"/>
        <end position="368"/>
    </location>
</feature>
<evidence type="ECO:0000313" key="3">
    <source>
        <dbReference type="EMBL" id="MFD1431366.1"/>
    </source>
</evidence>
<dbReference type="EMBL" id="JBHTOG010000004">
    <property type="protein sequence ID" value="MFD1431366.1"/>
    <property type="molecule type" value="Genomic_DNA"/>
</dbReference>
<protein>
    <submittedName>
        <fullName evidence="3">Phage tail protein</fullName>
    </submittedName>
</protein>
<evidence type="ECO:0000256" key="1">
    <source>
        <dbReference type="SAM" id="Coils"/>
    </source>
</evidence>
<keyword evidence="4" id="KW-1185">Reference proteome</keyword>
<sequence>MDFYFFDRSFGYLGTATTDDTPGTVKFGNDQDVQSVEISKRVLTATLFFDSSQSDDVATMAAGGNFLLYKDNDGESVFMEITHTERSPKEGTQTIQAEDAGIDLIDETVGAYAADDAYTIDFYLDEFTSDSGWSIGANEIPNTALKLTFDTEDETALARILEVAEGFGVELSFSFTFVDGVLTKFIDIHKKRGSDTDAELIRDFNVDDLITTTDITGLFTSVKAKADTHGTNDKPITLKGHTWQSSDGRYVLGSDGILRDTEAVKLWSRGLYTPGLSADAHHLQRVKTYTTGIESDISYSQYPEEIESKSKDITAQKKKITSANTQIANQQKYIANKNMYISQCNARIKTYQARITQYNADIAKLKTESQTATVVKSIASKQKSITNNNRYIPNQKTYIANANTAIKGYNKKIAEYKADIVKYNKQISTDNADIASMNAGSAKLLSKVQSKLLNLALADLKAHNTPAVSYEIEGAVLPDGVRVGDRVHLADPEEGQYIETRLLTLTHSYSMGTVDATFGEFVKEQSGISPELQAIADTLRATIKQTYTWIRYADDDQGTGISPLAAGKAYIAMKPNQTDAVPSDDPADYVGLWQKVTGDPGKDGGQGTPGTPGADGKTSYIHTAWADSVDGTANFSTSEAGNRLYIGTVTDFTEADPTDPTAYTWQYVKGEVGHTGADGQDGKDGLTSYLHTAYAQNSTGTLGFSTTSATGATYIGVYSDQTAADSTVASKYTWMQAQGPAGKDITSFAKGTALPSTVGPANSQFWLTNADGQATAVYVSNGTSWVATPITASMIVAATFKGMNFEGVTFTGSSFSTSNSYKADGSDTFTSGATITNTQTLDSHGYKSLTKGAIMGSTVAGSYTGTTTIDNAGRLIARSDFSSGDWSEMRVDPVNSSFTATNSFGQLGQLGAWDLQALNDSGKLLWQGGMWMLETQSITPSKPLSDCLNGWIILWSRYTNGATSDAQFVASFVPKYYAQMYSGKGMNFPLSTFSTNKTVTKMLLITDTKITGHATNGVDPQNEFALRAVLAN</sequence>
<comment type="caution">
    <text evidence="3">The sequence shown here is derived from an EMBL/GenBank/DDBJ whole genome shotgun (WGS) entry which is preliminary data.</text>
</comment>
<dbReference type="Proteomes" id="UP001597192">
    <property type="component" value="Unassembled WGS sequence"/>
</dbReference>
<feature type="region of interest" description="Disordered" evidence="2">
    <location>
        <begin position="595"/>
        <end position="618"/>
    </location>
</feature>
<feature type="coiled-coil region" evidence="1">
    <location>
        <begin position="399"/>
        <end position="426"/>
    </location>
</feature>
<reference evidence="4" key="1">
    <citation type="journal article" date="2019" name="Int. J. Syst. Evol. Microbiol.">
        <title>The Global Catalogue of Microorganisms (GCM) 10K type strain sequencing project: providing services to taxonomists for standard genome sequencing and annotation.</title>
        <authorList>
            <consortium name="The Broad Institute Genomics Platform"/>
            <consortium name="The Broad Institute Genome Sequencing Center for Infectious Disease"/>
            <person name="Wu L."/>
            <person name="Ma J."/>
        </authorList>
    </citation>
    <scope>NUCLEOTIDE SEQUENCE [LARGE SCALE GENOMIC DNA]</scope>
    <source>
        <strain evidence="4">CCM 8947</strain>
    </source>
</reference>
<dbReference type="Gene3D" id="1.10.287.1490">
    <property type="match status" value="1"/>
</dbReference>
<organism evidence="3 4">
    <name type="scientific">Lacticaseibacillus yichunensis</name>
    <dbReference type="NCBI Taxonomy" id="2486015"/>
    <lineage>
        <taxon>Bacteria</taxon>
        <taxon>Bacillati</taxon>
        <taxon>Bacillota</taxon>
        <taxon>Bacilli</taxon>
        <taxon>Lactobacillales</taxon>
        <taxon>Lactobacillaceae</taxon>
        <taxon>Lacticaseibacillus</taxon>
    </lineage>
</organism>
<dbReference type="RefSeq" id="WP_125697244.1">
    <property type="nucleotide sequence ID" value="NZ_JBHTOG010000004.1"/>
</dbReference>
<accession>A0ABW4CNS6</accession>
<evidence type="ECO:0000313" key="4">
    <source>
        <dbReference type="Proteomes" id="UP001597192"/>
    </source>
</evidence>
<proteinExistence type="predicted"/>